<gene>
    <name evidence="5" type="primary">rps7</name>
</gene>
<proteinExistence type="inferred from homology"/>
<evidence type="ECO:0000256" key="2">
    <source>
        <dbReference type="ARBA" id="ARBA00022980"/>
    </source>
</evidence>
<feature type="domain" description="Small ribosomal subunit protein uS7" evidence="4">
    <location>
        <begin position="17"/>
        <end position="155"/>
    </location>
</feature>
<dbReference type="InterPro" id="IPR023798">
    <property type="entry name" value="Ribosomal_uS7_dom"/>
</dbReference>
<dbReference type="InterPro" id="IPR036823">
    <property type="entry name" value="Ribosomal_uS7_dom_sf"/>
</dbReference>
<dbReference type="AlphaFoldDB" id="A0A5C1H8M1"/>
<dbReference type="GO" id="GO:0005840">
    <property type="term" value="C:ribosome"/>
    <property type="evidence" value="ECO:0007669"/>
    <property type="project" value="UniProtKB-KW"/>
</dbReference>
<dbReference type="EMBL" id="MK573209">
    <property type="protein sequence ID" value="QEM01854.1"/>
    <property type="molecule type" value="Genomic_DNA"/>
</dbReference>
<keyword evidence="3" id="KW-0687">Ribonucleoprotein</keyword>
<sequence>MNLLVLKIEKTVDLNMVQKKYKYNEKLIYSPLIILLINKFQKKGKKNLVEKNLLDIYKLLHWNSIKIFEQYLENTINNLLVPVILLSKKKATTKYKIPIRINLLISVLKSLKNLNNIIKNNYKIKFSQALYLEIKNILNNKGNSILAKKNLLKQALLVRVFSNLS</sequence>
<accession>A0A5C1H8M1</accession>
<name>A0A5C1H8M1_9APIC</name>
<dbReference type="Pfam" id="PF00177">
    <property type="entry name" value="Ribosomal_S7"/>
    <property type="match status" value="1"/>
</dbReference>
<evidence type="ECO:0000259" key="4">
    <source>
        <dbReference type="Pfam" id="PF00177"/>
    </source>
</evidence>
<evidence type="ECO:0000256" key="3">
    <source>
        <dbReference type="ARBA" id="ARBA00023274"/>
    </source>
</evidence>
<keyword evidence="2 5" id="KW-0689">Ribosomal protein</keyword>
<evidence type="ECO:0000256" key="1">
    <source>
        <dbReference type="ARBA" id="ARBA00007151"/>
    </source>
</evidence>
<organism evidence="5">
    <name type="scientific">Nephromyces sp. ex Molgula occidentalis</name>
    <dbReference type="NCBI Taxonomy" id="2544991"/>
    <lineage>
        <taxon>Eukaryota</taxon>
        <taxon>Sar</taxon>
        <taxon>Alveolata</taxon>
        <taxon>Apicomplexa</taxon>
        <taxon>Aconoidasida</taxon>
        <taxon>Nephromycida</taxon>
        <taxon>Nephromyces</taxon>
    </lineage>
</organism>
<evidence type="ECO:0000313" key="5">
    <source>
        <dbReference type="EMBL" id="QEM01854.1"/>
    </source>
</evidence>
<dbReference type="Gene3D" id="1.10.455.10">
    <property type="entry name" value="Ribosomal protein S7 domain"/>
    <property type="match status" value="1"/>
</dbReference>
<dbReference type="GO" id="GO:1990904">
    <property type="term" value="C:ribonucleoprotein complex"/>
    <property type="evidence" value="ECO:0007669"/>
    <property type="project" value="UniProtKB-KW"/>
</dbReference>
<comment type="similarity">
    <text evidence="1">Belongs to the universal ribosomal protein uS7 family.</text>
</comment>
<dbReference type="SUPFAM" id="SSF47973">
    <property type="entry name" value="Ribosomal protein S7"/>
    <property type="match status" value="1"/>
</dbReference>
<reference evidence="5" key="1">
    <citation type="journal article" date="2019" name="Genome Biol. Evol.">
        <title>Nephromyces represents a diverse and novel lineage of the Apicomplexa that has retained apicoplasts.</title>
        <authorList>
            <person name="Munoz-Gomez S.A."/>
            <person name="Durnin K."/>
            <person name="Eme L."/>
            <person name="Paight C."/>
            <person name="Lane C.E."/>
            <person name="Saffo M.B."/>
            <person name="Slamovits C.H."/>
        </authorList>
    </citation>
    <scope>NUCLEOTIDE SEQUENCE</scope>
    <source>
        <strain evidence="5">688</strain>
    </source>
</reference>
<protein>
    <submittedName>
        <fullName evidence="5">30S ribosomal protein S7</fullName>
    </submittedName>
</protein>